<sequence length="319" mass="36055">MKLYCSQILLFCLPLNILVTSPSNADNKNKIYITPNHTPTTTSRVLSECDTQSSIYDKNADIKSVKENFDRQTSQRFEEYEERMKDKRQKRKEERDKNIQKIIEKDKMEKSLAEKIEKGCLKCGCALGGGVLPVWGLVSGLWCATLSQYLSAKALPAGIKKGIEVGLAQIKVIISRSYSGKVPQNIVEEILSSGKFTKSVNLFDMFQHISNNMYETLLDTGYNSFWLRVDGIAKNISITQFNRMHSANVAAVARAVEEGKAAEIATVHAESTYLYSAIGYSVLAILIIVLVMIIIYLILRYRRKKKMNKKAEYTKLLNQ</sequence>
<dbReference type="AlphaFoldDB" id="A0A2P9D1D9"/>
<keyword evidence="2" id="KW-0812">Transmembrane</keyword>
<dbReference type="VEuPathDB" id="PlasmoDB:PRG01_0101300"/>
<accession>A0A2P9D1D9</accession>
<keyword evidence="3" id="KW-0732">Signal</keyword>
<dbReference type="Pfam" id="PF02009">
    <property type="entry name" value="RIFIN"/>
    <property type="match status" value="1"/>
</dbReference>
<evidence type="ECO:0000256" key="2">
    <source>
        <dbReference type="SAM" id="Phobius"/>
    </source>
</evidence>
<keyword evidence="1" id="KW-0175">Coiled coil</keyword>
<feature type="signal peptide" evidence="3">
    <location>
        <begin position="1"/>
        <end position="25"/>
    </location>
</feature>
<feature type="transmembrane region" description="Helical" evidence="2">
    <location>
        <begin position="273"/>
        <end position="299"/>
    </location>
</feature>
<evidence type="ECO:0000256" key="3">
    <source>
        <dbReference type="SAM" id="SignalP"/>
    </source>
</evidence>
<dbReference type="InterPro" id="IPR006373">
    <property type="entry name" value="VSA_Rifin"/>
</dbReference>
<gene>
    <name evidence="4" type="ORF">PRG01_0101300</name>
</gene>
<name>A0A2P9D1D9_PLARE</name>
<feature type="coiled-coil region" evidence="1">
    <location>
        <begin position="70"/>
        <end position="97"/>
    </location>
</feature>
<reference evidence="4 5" key="1">
    <citation type="submission" date="2016-09" db="EMBL/GenBank/DDBJ databases">
        <authorList>
            <consortium name="Pathogen Informatics"/>
        </authorList>
    </citation>
    <scope>NUCLEOTIDE SEQUENCE [LARGE SCALE GENOMIC DNA]</scope>
</reference>
<keyword evidence="2" id="KW-1133">Transmembrane helix</keyword>
<evidence type="ECO:0000256" key="1">
    <source>
        <dbReference type="SAM" id="Coils"/>
    </source>
</evidence>
<protein>
    <submittedName>
        <fullName evidence="4">Rifin PIR protein, putative</fullName>
    </submittedName>
</protein>
<evidence type="ECO:0000313" key="5">
    <source>
        <dbReference type="Proteomes" id="UP000240500"/>
    </source>
</evidence>
<dbReference type="Proteomes" id="UP000240500">
    <property type="component" value="Chromosome 1"/>
</dbReference>
<dbReference type="NCBIfam" id="TIGR01477">
    <property type="entry name" value="RIFIN"/>
    <property type="match status" value="1"/>
</dbReference>
<proteinExistence type="predicted"/>
<evidence type="ECO:0000313" key="4">
    <source>
        <dbReference type="EMBL" id="SOV74863.1"/>
    </source>
</evidence>
<organism evidence="4 5">
    <name type="scientific">Plasmodium reichenowi</name>
    <dbReference type="NCBI Taxonomy" id="5854"/>
    <lineage>
        <taxon>Eukaryota</taxon>
        <taxon>Sar</taxon>
        <taxon>Alveolata</taxon>
        <taxon>Apicomplexa</taxon>
        <taxon>Aconoidasida</taxon>
        <taxon>Haemosporida</taxon>
        <taxon>Plasmodiidae</taxon>
        <taxon>Plasmodium</taxon>
        <taxon>Plasmodium (Laverania)</taxon>
    </lineage>
</organism>
<feature type="chain" id="PRO_5015191392" evidence="3">
    <location>
        <begin position="26"/>
        <end position="319"/>
    </location>
</feature>
<dbReference type="OrthoDB" id="379152at2759"/>
<dbReference type="VEuPathDB" id="PlasmoDB:PRCDC_0054600"/>
<keyword evidence="2" id="KW-0472">Membrane</keyword>
<dbReference type="EMBL" id="LT969564">
    <property type="protein sequence ID" value="SOV74863.1"/>
    <property type="molecule type" value="Genomic_DNA"/>
</dbReference>